<evidence type="ECO:0000313" key="1">
    <source>
        <dbReference type="EMBL" id="TYB40790.1"/>
    </source>
</evidence>
<gene>
    <name evidence="1" type="ORF">FXF69_37845</name>
</gene>
<proteinExistence type="predicted"/>
<accession>A0A5D0N8N4</accession>
<sequence length="148" mass="16498">MTSYDRSLATSRRSVDATNVGAEHLAPQFRLASRDRFDWARDLVDCLDDAGLCAFSTWEHDPPTVSVSAHVVGSDPSSARTVWCLPRPDLDDLYWQWPLPGYRSRALIGSWFEPLCPIVDPANAAAHLIGAVHFDRVHRMNEPPLSAD</sequence>
<keyword evidence="2" id="KW-1185">Reference proteome</keyword>
<dbReference type="RefSeq" id="WP_148344765.1">
    <property type="nucleotide sequence ID" value="NZ_VSFG01000012.1"/>
</dbReference>
<dbReference type="AlphaFoldDB" id="A0A5D0N8N4"/>
<dbReference type="EMBL" id="VSFG01000012">
    <property type="protein sequence ID" value="TYB40790.1"/>
    <property type="molecule type" value="Genomic_DNA"/>
</dbReference>
<protein>
    <submittedName>
        <fullName evidence="1">Uncharacterized protein</fullName>
    </submittedName>
</protein>
<dbReference type="Proteomes" id="UP000323380">
    <property type="component" value="Unassembled WGS sequence"/>
</dbReference>
<name>A0A5D0N8N4_9ACTN</name>
<comment type="caution">
    <text evidence="1">The sequence shown here is derived from an EMBL/GenBank/DDBJ whole genome shotgun (WGS) entry which is preliminary data.</text>
</comment>
<evidence type="ECO:0000313" key="2">
    <source>
        <dbReference type="Proteomes" id="UP000323380"/>
    </source>
</evidence>
<reference evidence="1 2" key="1">
    <citation type="submission" date="2019-08" db="EMBL/GenBank/DDBJ databases">
        <title>Actinomadura sp. nov. CYP1-5 isolated from mountain soil.</title>
        <authorList>
            <person name="Songsumanus A."/>
            <person name="Kuncharoen N."/>
            <person name="Kudo T."/>
            <person name="Yuki M."/>
            <person name="Igarashi Y."/>
            <person name="Tanasupawat S."/>
        </authorList>
    </citation>
    <scope>NUCLEOTIDE SEQUENCE [LARGE SCALE GENOMIC DNA]</scope>
    <source>
        <strain evidence="1 2">JCM 14158</strain>
    </source>
</reference>
<organism evidence="1 2">
    <name type="scientific">Actinomadura chibensis</name>
    <dbReference type="NCBI Taxonomy" id="392828"/>
    <lineage>
        <taxon>Bacteria</taxon>
        <taxon>Bacillati</taxon>
        <taxon>Actinomycetota</taxon>
        <taxon>Actinomycetes</taxon>
        <taxon>Streptosporangiales</taxon>
        <taxon>Thermomonosporaceae</taxon>
        <taxon>Actinomadura</taxon>
    </lineage>
</organism>